<dbReference type="EMBL" id="BOOQ01000069">
    <property type="protein sequence ID" value="GII51407.1"/>
    <property type="molecule type" value="Genomic_DNA"/>
</dbReference>
<evidence type="ECO:0000313" key="12">
    <source>
        <dbReference type="Proteomes" id="UP000644610"/>
    </source>
</evidence>
<evidence type="ECO:0000313" key="11">
    <source>
        <dbReference type="EMBL" id="GII51407.1"/>
    </source>
</evidence>
<evidence type="ECO:0000256" key="1">
    <source>
        <dbReference type="ARBA" id="ARBA00001232"/>
    </source>
</evidence>
<dbReference type="InterPro" id="IPR003664">
    <property type="entry name" value="FA_synthesis"/>
</dbReference>
<evidence type="ECO:0000256" key="6">
    <source>
        <dbReference type="ARBA" id="ARBA00023209"/>
    </source>
</evidence>
<evidence type="ECO:0000256" key="3">
    <source>
        <dbReference type="ARBA" id="ARBA00022516"/>
    </source>
</evidence>
<keyword evidence="12" id="KW-1185">Reference proteome</keyword>
<dbReference type="Gene3D" id="3.40.718.10">
    <property type="entry name" value="Isopropylmalate Dehydrogenase"/>
    <property type="match status" value="1"/>
</dbReference>
<dbReference type="InterPro" id="IPR012281">
    <property type="entry name" value="Phospholipid_synth_PlsX-like"/>
</dbReference>
<comment type="pathway">
    <text evidence="10">Lipid metabolism; phospholipid metabolism.</text>
</comment>
<dbReference type="NCBIfam" id="TIGR00182">
    <property type="entry name" value="plsX"/>
    <property type="match status" value="1"/>
</dbReference>
<keyword evidence="6 10" id="KW-0594">Phospholipid biosynthesis</keyword>
<keyword evidence="7 10" id="KW-1208">Phospholipid metabolism</keyword>
<dbReference type="GO" id="GO:0006633">
    <property type="term" value="P:fatty acid biosynthetic process"/>
    <property type="evidence" value="ECO:0007669"/>
    <property type="project" value="UniProtKB-UniRule"/>
</dbReference>
<dbReference type="SUPFAM" id="SSF53659">
    <property type="entry name" value="Isocitrate/Isopropylmalate dehydrogenase-like"/>
    <property type="match status" value="1"/>
</dbReference>
<evidence type="ECO:0000256" key="4">
    <source>
        <dbReference type="ARBA" id="ARBA00022679"/>
    </source>
</evidence>
<dbReference type="EC" id="2.3.1.274" evidence="8 10"/>
<proteinExistence type="inferred from homology"/>
<dbReference type="PANTHER" id="PTHR30100">
    <property type="entry name" value="FATTY ACID/PHOSPHOLIPID SYNTHESIS PROTEIN PLSX"/>
    <property type="match status" value="1"/>
</dbReference>
<keyword evidence="4 10" id="KW-0808">Transferase</keyword>
<evidence type="ECO:0000256" key="5">
    <source>
        <dbReference type="ARBA" id="ARBA00023098"/>
    </source>
</evidence>
<dbReference type="AlphaFoldDB" id="A0A8J3UU58"/>
<evidence type="ECO:0000256" key="7">
    <source>
        <dbReference type="ARBA" id="ARBA00023264"/>
    </source>
</evidence>
<dbReference type="GO" id="GO:0008654">
    <property type="term" value="P:phospholipid biosynthetic process"/>
    <property type="evidence" value="ECO:0007669"/>
    <property type="project" value="UniProtKB-KW"/>
</dbReference>
<dbReference type="PANTHER" id="PTHR30100:SF1">
    <property type="entry name" value="PHOSPHATE ACYLTRANSFERASE"/>
    <property type="match status" value="1"/>
</dbReference>
<gene>
    <name evidence="10 11" type="primary">plsX</name>
    <name evidence="11" type="ORF">Psi02_78310</name>
</gene>
<comment type="subcellular location">
    <subcellularLocation>
        <location evidence="10">Cytoplasm</location>
    </subcellularLocation>
    <text evidence="10">Associated with the membrane possibly through PlsY.</text>
</comment>
<comment type="similarity">
    <text evidence="10">Belongs to the PlsX family.</text>
</comment>
<dbReference type="HAMAP" id="MF_00019">
    <property type="entry name" value="PlsX"/>
    <property type="match status" value="1"/>
</dbReference>
<dbReference type="PIRSF" id="PIRSF002465">
    <property type="entry name" value="Phsphlp_syn_PlsX"/>
    <property type="match status" value="1"/>
</dbReference>
<comment type="subunit">
    <text evidence="9 10">Homodimer. Probably interacts with PlsY.</text>
</comment>
<comment type="catalytic activity">
    <reaction evidence="1 10">
        <text>a fatty acyl-[ACP] + phosphate = an acyl phosphate + holo-[ACP]</text>
        <dbReference type="Rhea" id="RHEA:42292"/>
        <dbReference type="Rhea" id="RHEA-COMP:9685"/>
        <dbReference type="Rhea" id="RHEA-COMP:14125"/>
        <dbReference type="ChEBI" id="CHEBI:43474"/>
        <dbReference type="ChEBI" id="CHEBI:59918"/>
        <dbReference type="ChEBI" id="CHEBI:64479"/>
        <dbReference type="ChEBI" id="CHEBI:138651"/>
        <dbReference type="EC" id="2.3.1.274"/>
    </reaction>
</comment>
<dbReference type="GO" id="GO:0043811">
    <property type="term" value="F:phosphate:acyl-[acyl carrier protein] acyltransferase activity"/>
    <property type="evidence" value="ECO:0007669"/>
    <property type="project" value="UniProtKB-UniRule"/>
</dbReference>
<dbReference type="UniPathway" id="UPA00085"/>
<accession>A0A8J3UU58</accession>
<evidence type="ECO:0000256" key="8">
    <source>
        <dbReference type="ARBA" id="ARBA00024069"/>
    </source>
</evidence>
<comment type="caution">
    <text evidence="11">The sequence shown here is derived from an EMBL/GenBank/DDBJ whole genome shotgun (WGS) entry which is preliminary data.</text>
</comment>
<keyword evidence="3 10" id="KW-0444">Lipid biosynthesis</keyword>
<protein>
    <recommendedName>
        <fullName evidence="8 10">Phosphate acyltransferase</fullName>
        <ecNumber evidence="8 10">2.3.1.274</ecNumber>
    </recommendedName>
    <alternativeName>
        <fullName evidence="10">Acyl-ACP phosphotransacylase</fullName>
    </alternativeName>
    <alternativeName>
        <fullName evidence="10">Acyl-[acyl-carrier-protein]--phosphate acyltransferase</fullName>
    </alternativeName>
    <alternativeName>
        <fullName evidence="10">Phosphate-acyl-ACP acyltransferase</fullName>
    </alternativeName>
</protein>
<keyword evidence="5 10" id="KW-0443">Lipid metabolism</keyword>
<evidence type="ECO:0000256" key="10">
    <source>
        <dbReference type="HAMAP-Rule" id="MF_00019"/>
    </source>
</evidence>
<dbReference type="Proteomes" id="UP000644610">
    <property type="component" value="Unassembled WGS sequence"/>
</dbReference>
<evidence type="ECO:0000256" key="2">
    <source>
        <dbReference type="ARBA" id="ARBA00022490"/>
    </source>
</evidence>
<reference evidence="11" key="1">
    <citation type="submission" date="2021-01" db="EMBL/GenBank/DDBJ databases">
        <title>Whole genome shotgun sequence of Planotetraspora silvatica NBRC 100141.</title>
        <authorList>
            <person name="Komaki H."/>
            <person name="Tamura T."/>
        </authorList>
    </citation>
    <scope>NUCLEOTIDE SEQUENCE</scope>
    <source>
        <strain evidence="11">NBRC 100141</strain>
    </source>
</reference>
<comment type="function">
    <text evidence="10">Catalyzes the reversible formation of acyl-phosphate (acyl-PO(4)) from acyl-[acyl-carrier-protein] (acyl-ACP). This enzyme utilizes acyl-ACP as fatty acyl donor, but not acyl-CoA.</text>
</comment>
<dbReference type="Pfam" id="PF02504">
    <property type="entry name" value="FA_synthesis"/>
    <property type="match status" value="1"/>
</dbReference>
<dbReference type="GO" id="GO:0005737">
    <property type="term" value="C:cytoplasm"/>
    <property type="evidence" value="ECO:0007669"/>
    <property type="project" value="UniProtKB-SubCell"/>
</dbReference>
<keyword evidence="11" id="KW-0012">Acyltransferase</keyword>
<evidence type="ECO:0000256" key="9">
    <source>
        <dbReference type="ARBA" id="ARBA00046608"/>
    </source>
</evidence>
<name>A0A8J3UU58_9ACTN</name>
<organism evidence="11 12">
    <name type="scientific">Planotetraspora silvatica</name>
    <dbReference type="NCBI Taxonomy" id="234614"/>
    <lineage>
        <taxon>Bacteria</taxon>
        <taxon>Bacillati</taxon>
        <taxon>Actinomycetota</taxon>
        <taxon>Actinomycetes</taxon>
        <taxon>Streptosporangiales</taxon>
        <taxon>Streptosporangiaceae</taxon>
        <taxon>Planotetraspora</taxon>
    </lineage>
</organism>
<sequence length="348" mass="36160">MNGVTSDSLRSRVLPVALDAMGGDNAPDEIVAGAVQAVRERGVPVVLVGQPRALHQALLAHDAVSEIPVVRAEEALAMDEGALASLRRPRSSIAIACHLVRRGDAAAVVSAGSTAGVVATGRLRLRGQQGVMRPAITVPLPTRPHPTVLLDAGANADVKPEMLVQFAHLGVAYAETALGLPRPRVGLLTIGAEPEKGSKLVKRAHELLSGTSGIDFTGNIEGDDLLTGKVDVIVTDGFTGNVTLKALEGSVRYAFGQLRETINESRLAKVGGLLQRAKLRELAARLDPEVHGGAVLLGLNGTVVIAHGSSRAKGIAAACELAAHLAAQGIVSRIGERIASANKSHRRR</sequence>
<keyword evidence="2 10" id="KW-0963">Cytoplasm</keyword>